<dbReference type="InterPro" id="IPR044926">
    <property type="entry name" value="RGS_subdomain_2"/>
</dbReference>
<gene>
    <name evidence="4" type="ORF">OFUS_LOCUS26484</name>
</gene>
<dbReference type="SMART" id="SM00313">
    <property type="entry name" value="PXA"/>
    <property type="match status" value="1"/>
</dbReference>
<dbReference type="Pfam" id="PF00787">
    <property type="entry name" value="PX"/>
    <property type="match status" value="1"/>
</dbReference>
<dbReference type="PROSITE" id="PS50132">
    <property type="entry name" value="RGS"/>
    <property type="match status" value="1"/>
</dbReference>
<dbReference type="Pfam" id="PF08628">
    <property type="entry name" value="Nexin_C"/>
    <property type="match status" value="1"/>
</dbReference>
<dbReference type="InterPro" id="IPR036305">
    <property type="entry name" value="RGS_sf"/>
</dbReference>
<protein>
    <submittedName>
        <fullName evidence="4">Uncharacterized protein</fullName>
    </submittedName>
</protein>
<dbReference type="PROSITE" id="PS50195">
    <property type="entry name" value="PX"/>
    <property type="match status" value="1"/>
</dbReference>
<dbReference type="InterPro" id="IPR003114">
    <property type="entry name" value="Phox_assoc"/>
</dbReference>
<evidence type="ECO:0000256" key="1">
    <source>
        <dbReference type="ARBA" id="ARBA00010883"/>
    </source>
</evidence>
<feature type="region of interest" description="Disordered" evidence="3">
    <location>
        <begin position="653"/>
        <end position="676"/>
    </location>
</feature>
<dbReference type="PANTHER" id="PTHR22775">
    <property type="entry name" value="SORTING NEXIN"/>
    <property type="match status" value="1"/>
</dbReference>
<dbReference type="InterPro" id="IPR013937">
    <property type="entry name" value="Sorting_nexin_C"/>
</dbReference>
<dbReference type="InterPro" id="IPR009360">
    <property type="entry name" value="Isy1"/>
</dbReference>
<evidence type="ECO:0000256" key="2">
    <source>
        <dbReference type="SAM" id="Coils"/>
    </source>
</evidence>
<evidence type="ECO:0000313" key="4">
    <source>
        <dbReference type="EMBL" id="CAH1802842.1"/>
    </source>
</evidence>
<name>A0A8J1TGB8_OWEFU</name>
<keyword evidence="2" id="KW-0175">Coiled coil</keyword>
<dbReference type="GO" id="GO:0035091">
    <property type="term" value="F:phosphatidylinositol binding"/>
    <property type="evidence" value="ECO:0007669"/>
    <property type="project" value="InterPro"/>
</dbReference>
<dbReference type="GO" id="GO:0000350">
    <property type="term" value="P:generation of catalytic spliceosome for second transesterification step"/>
    <property type="evidence" value="ECO:0007669"/>
    <property type="project" value="InterPro"/>
</dbReference>
<dbReference type="Proteomes" id="UP000749559">
    <property type="component" value="Unassembled WGS sequence"/>
</dbReference>
<dbReference type="InterPro" id="IPR001683">
    <property type="entry name" value="PX_dom"/>
</dbReference>
<keyword evidence="5" id="KW-1185">Reference proteome</keyword>
<feature type="coiled-coil region" evidence="2">
    <location>
        <begin position="551"/>
        <end position="602"/>
    </location>
</feature>
<dbReference type="Pfam" id="PF06246">
    <property type="entry name" value="Isy1"/>
    <property type="match status" value="1"/>
</dbReference>
<sequence>MGKVLCLAAAVSVILSWSLYTGVTLALIRWSIYIIVPFIGAMLGFEMMLCSGKQYHPPPVEQAGTVAHALLTRIMRGRQQEKPPVPKVVISSNLDVAIQEVLDYILRDYVLTWYKDLSIDQQSLLTTMHEDIWQLLGNLRDRLVKVDMVKFMAQDAVEKMTEHLEKVKISAGKGSDGEKVKFRLLPWLASEEREIDFLRHITETLLLTMLPPKYRENDSCRQLLRELIACSVLKPTVDMICDPDYINQKLVSYYEYREKLLTEHKRTYAYAASYEDFMKIIETCMDIDHLQQMRYSIIAEIMQATTINNLKRAQGIDLEKEISPKGTTKGDLLKARNLKRYINQLTVSKNNCEKRITMLGGPDYTDSSEKSGDADTVNIPGQKILSFSLIMNTEIARNHFMKYLQIDDNHSLLGFWIATGRLKSTGRKYQHKLASEIYQMYLVSQTSVVKLYLHRATIKGMEAFLIGNQGPEAFFTAQGEIYAILEEQHYHSFIVSDIYHQYMVARDADSWSLDSSDDLLEARSPLSPDFEHIEQPANFIADQSFYAQQKLEKIDEKLMNKTQALQALKASQKSDPKILKLEEEIENEIEGLEANKRQLEFHIDRTEDWSENVGDWKASVFNTEVLSEQDKLRPYFVIIINTSEIELSKHSALDMPSHDTPSRKTHHADTSESRRSAEGWVISRTLEDFHALHEKLIQITPWLKKKELPVKSKIFSKSIDTSFLEKAKVLLNDYLEAILKDDRLSQSEAVYAFFSPSPEYLKQASEGIKRTRSIIPNIFRSMSQQSKENRDELLFFDEETSKDDQSKDSIAGPLYLFIGEVFQLKGVFKWLRRTLIMFVQVSFGRSINRQLRETVDWLFCESMLIYYIHLFRDSLWPQGQLAPALPERSDEEKLKTRLHAKDLCLENIPDALKNLVGEDNSVRGTVKIFEVFQDVRRNKQLFYVILELYLLELCPELRLHQQHANNPRLDSQASDYLNISTTQDDNINTIDPSKGSADSDQSKLLEPDEKSEQLLYNTKPVIPFYRF</sequence>
<dbReference type="PROSITE" id="PS51207">
    <property type="entry name" value="PXA"/>
    <property type="match status" value="1"/>
</dbReference>
<reference evidence="4" key="1">
    <citation type="submission" date="2022-03" db="EMBL/GenBank/DDBJ databases">
        <authorList>
            <person name="Martin C."/>
        </authorList>
    </citation>
    <scope>NUCLEOTIDE SEQUENCE</scope>
</reference>
<dbReference type="SUPFAM" id="SSF64268">
    <property type="entry name" value="PX domain"/>
    <property type="match status" value="1"/>
</dbReference>
<dbReference type="EMBL" id="CAIIXF020000124">
    <property type="protein sequence ID" value="CAH1802842.1"/>
    <property type="molecule type" value="Genomic_DNA"/>
</dbReference>
<evidence type="ECO:0000256" key="3">
    <source>
        <dbReference type="SAM" id="MobiDB-lite"/>
    </source>
</evidence>
<evidence type="ECO:0000313" key="5">
    <source>
        <dbReference type="Proteomes" id="UP000749559"/>
    </source>
</evidence>
<dbReference type="PANTHER" id="PTHR22775:SF48">
    <property type="entry name" value="SORTING NEXIN-25"/>
    <property type="match status" value="1"/>
</dbReference>
<comment type="caution">
    <text evidence="4">The sequence shown here is derived from an EMBL/GenBank/DDBJ whole genome shotgun (WGS) entry which is preliminary data.</text>
</comment>
<dbReference type="InterPro" id="IPR016137">
    <property type="entry name" value="RGS"/>
</dbReference>
<dbReference type="SMART" id="SM00315">
    <property type="entry name" value="RGS"/>
    <property type="match status" value="1"/>
</dbReference>
<dbReference type="Pfam" id="PF02194">
    <property type="entry name" value="PXA"/>
    <property type="match status" value="1"/>
</dbReference>
<feature type="compositionally biased region" description="Polar residues" evidence="3">
    <location>
        <begin position="982"/>
        <end position="999"/>
    </location>
</feature>
<dbReference type="SUPFAM" id="SSF48097">
    <property type="entry name" value="Regulator of G-protein signaling, RGS"/>
    <property type="match status" value="1"/>
</dbReference>
<comment type="similarity">
    <text evidence="1">Belongs to the sorting nexin family.</text>
</comment>
<accession>A0A8J1TGB8</accession>
<dbReference type="SMART" id="SM00312">
    <property type="entry name" value="PX"/>
    <property type="match status" value="1"/>
</dbReference>
<dbReference type="AlphaFoldDB" id="A0A8J1TGB8"/>
<dbReference type="Pfam" id="PF00615">
    <property type="entry name" value="RGS"/>
    <property type="match status" value="1"/>
</dbReference>
<dbReference type="InterPro" id="IPR036871">
    <property type="entry name" value="PX_dom_sf"/>
</dbReference>
<organism evidence="4 5">
    <name type="scientific">Owenia fusiformis</name>
    <name type="common">Polychaete worm</name>
    <dbReference type="NCBI Taxonomy" id="6347"/>
    <lineage>
        <taxon>Eukaryota</taxon>
        <taxon>Metazoa</taxon>
        <taxon>Spiralia</taxon>
        <taxon>Lophotrochozoa</taxon>
        <taxon>Annelida</taxon>
        <taxon>Polychaeta</taxon>
        <taxon>Sedentaria</taxon>
        <taxon>Canalipalpata</taxon>
        <taxon>Sabellida</taxon>
        <taxon>Oweniida</taxon>
        <taxon>Oweniidae</taxon>
        <taxon>Owenia</taxon>
    </lineage>
</organism>
<dbReference type="Gene3D" id="3.30.1520.10">
    <property type="entry name" value="Phox-like domain"/>
    <property type="match status" value="1"/>
</dbReference>
<feature type="compositionally biased region" description="Basic and acidic residues" evidence="3">
    <location>
        <begin position="1000"/>
        <end position="1011"/>
    </location>
</feature>
<feature type="region of interest" description="Disordered" evidence="3">
    <location>
        <begin position="982"/>
        <end position="1011"/>
    </location>
</feature>
<dbReference type="Gene3D" id="1.10.167.10">
    <property type="entry name" value="Regulator of G-protein Signalling 4, domain 2"/>
    <property type="match status" value="1"/>
</dbReference>
<proteinExistence type="inferred from homology"/>
<dbReference type="OrthoDB" id="120967at2759"/>